<gene>
    <name evidence="1" type="ORF">EV182_007083</name>
</gene>
<organism evidence="1 2">
    <name type="scientific">Spiromyces aspiralis</name>
    <dbReference type="NCBI Taxonomy" id="68401"/>
    <lineage>
        <taxon>Eukaryota</taxon>
        <taxon>Fungi</taxon>
        <taxon>Fungi incertae sedis</taxon>
        <taxon>Zoopagomycota</taxon>
        <taxon>Kickxellomycotina</taxon>
        <taxon>Kickxellomycetes</taxon>
        <taxon>Kickxellales</taxon>
        <taxon>Kickxellaceae</taxon>
        <taxon>Spiromyces</taxon>
    </lineage>
</organism>
<evidence type="ECO:0000313" key="1">
    <source>
        <dbReference type="EMBL" id="KAJ1677002.1"/>
    </source>
</evidence>
<reference evidence="1" key="1">
    <citation type="submission" date="2022-06" db="EMBL/GenBank/DDBJ databases">
        <title>Phylogenomic reconstructions and comparative analyses of Kickxellomycotina fungi.</title>
        <authorList>
            <person name="Reynolds N.K."/>
            <person name="Stajich J.E."/>
            <person name="Barry K."/>
            <person name="Grigoriev I.V."/>
            <person name="Crous P."/>
            <person name="Smith M.E."/>
        </authorList>
    </citation>
    <scope>NUCLEOTIDE SEQUENCE</scope>
    <source>
        <strain evidence="1">RSA 2271</strain>
    </source>
</reference>
<evidence type="ECO:0000313" key="2">
    <source>
        <dbReference type="Proteomes" id="UP001145114"/>
    </source>
</evidence>
<name>A0ACC1HKM1_9FUNG</name>
<proteinExistence type="predicted"/>
<keyword evidence="2" id="KW-1185">Reference proteome</keyword>
<dbReference type="EMBL" id="JAMZIH010003169">
    <property type="protein sequence ID" value="KAJ1677002.1"/>
    <property type="molecule type" value="Genomic_DNA"/>
</dbReference>
<protein>
    <submittedName>
        <fullName evidence="1">Uncharacterized protein</fullName>
    </submittedName>
</protein>
<dbReference type="Proteomes" id="UP001145114">
    <property type="component" value="Unassembled WGS sequence"/>
</dbReference>
<accession>A0ACC1HKM1</accession>
<comment type="caution">
    <text evidence="1">The sequence shown here is derived from an EMBL/GenBank/DDBJ whole genome shotgun (WGS) entry which is preliminary data.</text>
</comment>
<sequence>MFNDTGETAGYLPRGYSEYIGRNMVLNGPPLYQTVLDGTEFTDPAYPVSKLVQPGAYYVQIDALRPFGDVDTEADYQSWRSPSFILRSVNVTVPIGNNLTLSFVPS</sequence>